<dbReference type="InterPro" id="IPR014347">
    <property type="entry name" value="Tautomerase/MIF_sf"/>
</dbReference>
<dbReference type="EMBL" id="CP151632">
    <property type="protein sequence ID" value="WZO34289.1"/>
    <property type="molecule type" value="Genomic_DNA"/>
</dbReference>
<dbReference type="Gene3D" id="3.30.429.10">
    <property type="entry name" value="Macrophage Migration Inhibitory Factor"/>
    <property type="match status" value="1"/>
</dbReference>
<dbReference type="RefSeq" id="WP_349428848.1">
    <property type="nucleotide sequence ID" value="NZ_CP151632.1"/>
</dbReference>
<dbReference type="SUPFAM" id="SSF55331">
    <property type="entry name" value="Tautomerase/MIF"/>
    <property type="match status" value="1"/>
</dbReference>
<reference evidence="1" key="1">
    <citation type="submission" date="2024-04" db="EMBL/GenBank/DDBJ databases">
        <authorList>
            <person name="Roder T."/>
            <person name="Oberhansli S."/>
            <person name="Kreuzer M."/>
        </authorList>
    </citation>
    <scope>NUCLEOTIDE SEQUENCE</scope>
    <source>
        <strain evidence="1">LWS13-1.2</strain>
    </source>
</reference>
<evidence type="ECO:0000313" key="1">
    <source>
        <dbReference type="EMBL" id="WZO34289.1"/>
    </source>
</evidence>
<dbReference type="AlphaFoldDB" id="A0AAU6SBN7"/>
<dbReference type="PANTHER" id="PTHR38460:SF1">
    <property type="entry name" value="TAUTOMERASE YOLI-RELATED"/>
    <property type="match status" value="1"/>
</dbReference>
<dbReference type="InterPro" id="IPR037479">
    <property type="entry name" value="Tauto_MSAD"/>
</dbReference>
<gene>
    <name evidence="1" type="ORF">MRBLWS13_001943</name>
</gene>
<organism evidence="1">
    <name type="scientific">Microbacterium sp. LWS13-1.2</name>
    <dbReference type="NCBI Taxonomy" id="3135264"/>
    <lineage>
        <taxon>Bacteria</taxon>
        <taxon>Bacillati</taxon>
        <taxon>Actinomycetota</taxon>
        <taxon>Actinomycetes</taxon>
        <taxon>Micrococcales</taxon>
        <taxon>Microbacteriaceae</taxon>
        <taxon>Microbacterium</taxon>
    </lineage>
</organism>
<accession>A0AAU6SBN7</accession>
<name>A0AAU6SBN7_9MICO</name>
<proteinExistence type="predicted"/>
<dbReference type="Pfam" id="PF14552">
    <property type="entry name" value="Tautomerase_2"/>
    <property type="match status" value="1"/>
</dbReference>
<protein>
    <submittedName>
        <fullName evidence="1">Tautomerase family protein</fullName>
    </submittedName>
</protein>
<dbReference type="PANTHER" id="PTHR38460">
    <property type="entry name" value="TAUTOMERASE YOLI-RELATED"/>
    <property type="match status" value="1"/>
</dbReference>
<sequence length="128" mass="14016">MPHARIDLDKVHAPRLAEYSRAILDGMVRGFGMPEDDLFQSFRMHEPGELFYSATFPNQQRDDIIFVELVAQAGYTDEQKQAAMGAIASELAALGVKPDNVLCVTLEVHGAAWYAPDTRHPGGGTGND</sequence>